<dbReference type="RefSeq" id="WP_096685978.1">
    <property type="nucleotide sequence ID" value="NZ_AP014564.1"/>
</dbReference>
<dbReference type="PANTHER" id="PTHR44337:SF13">
    <property type="entry name" value="IMMUNOGLOBULIN SUPERFAMILY MEMBER 23"/>
    <property type="match status" value="1"/>
</dbReference>
<keyword evidence="5" id="KW-1133">Transmembrane helix</keyword>
<sequence>MKQIYRVLRLLFLSSLCFIISTSFYFSRNSSSVIAINEPQIIKFEIIDANGKVITKICDIDQGRLNNYSIQITYTGDFSGIEELIVKSARVTDTSVVPNFDTTGSIDVKKIVTISNANIGFEGSTVYKQPINFPRLVVGKHKMKIGEPHGSGFKPGGVTKEYKDVFEIIKNLDQPSIAEGTAVAGTRANEKELYVAPNEKATLTSSEKEQRHERTIAYEWYKDGQKIENSDNRSISVGAGKYQVLHKTVRSETSDIDCDSSKSYPVTVKEYSVEIGVDIGDCNTGIKLTANVDKILRGYTATYQWTKNGTDVSGQTNQEYTITGTDKNDTAQFSVKVRITKTSDGTVVCEKVEPKEPFDFSKPTIEIKTSSKENRLCKPNPFIEDTPSITISATDLTEAKNELQTGAASQIENVKWFKDDTQIAGKTVVPLEVTEPGKYRLELDIGDQHCIGLKSQEIEILEPLDLKVSSKLKNNYLCGGSNALSVSFDGEAFASAEESAFSWYKMDAPAPAVPAADPGGALVHAGKTFTPTEIGRYYVTTELLGPDGCVTYSDPIDIVEMPNPAIEPANPEIICGKPLRLEAKATVTEEVDYVWEKIGPDSSSNAVNREILSSTSSLVVGGDTGLGSGTYMVSIVTKDGCSKEAEVRVTSGRRTFPAITLTSSRIATCAESDILYSKITYATTLRATADSHLGGGEYRWYRNKVEIPNENTERLELEEFRSGEYEVSYVDGTCSSDLSNRVEVRPKSLEALISATYSGFLCEAEKQVTITGNPMIGEGDGTYQWYKDNELIPGATSSTYKTGELGKYHYVFDHKTAKCKIKSKYLEVQESDMGVYDPVRYLKRGEYTSFVAYGGKEHVWNTGARSYSIKTDPVYEDGEYIVDITSEYGCKKRVVCKVIVDNGLTNILTNQDSWSIPEEYRKDNITIYIYDRIGRLIYEKRNYDNSWSFEGKNGGTYYYILRITKDGKITDINGYITVLR</sequence>
<dbReference type="Gene3D" id="2.60.40.10">
    <property type="entry name" value="Immunoglobulins"/>
    <property type="match status" value="1"/>
</dbReference>
<dbReference type="EMBL" id="AP014564">
    <property type="protein sequence ID" value="BAV94747.1"/>
    <property type="molecule type" value="Genomic_DNA"/>
</dbReference>
<evidence type="ECO:0008006" key="8">
    <source>
        <dbReference type="Google" id="ProtNLM"/>
    </source>
</evidence>
<dbReference type="Proteomes" id="UP000243197">
    <property type="component" value="Chromosome"/>
</dbReference>
<proteinExistence type="predicted"/>
<keyword evidence="1" id="KW-0732">Signal</keyword>
<dbReference type="Pfam" id="PF13585">
    <property type="entry name" value="CHU_C"/>
    <property type="match status" value="1"/>
</dbReference>
<dbReference type="PANTHER" id="PTHR44337">
    <property type="entry name" value="CARCINOEMBRYONIC ANTIGEN-RELATED CELL ADHESION MOLECULE 8"/>
    <property type="match status" value="1"/>
</dbReference>
<protein>
    <recommendedName>
        <fullName evidence="8">Ig-like domain-containing protein</fullName>
    </recommendedName>
</protein>
<feature type="transmembrane region" description="Helical" evidence="5">
    <location>
        <begin position="7"/>
        <end position="26"/>
    </location>
</feature>
<evidence type="ECO:0000313" key="7">
    <source>
        <dbReference type="Proteomes" id="UP000243197"/>
    </source>
</evidence>
<evidence type="ECO:0000256" key="1">
    <source>
        <dbReference type="ARBA" id="ARBA00022729"/>
    </source>
</evidence>
<accession>A0A1J1E9Z8</accession>
<dbReference type="InterPro" id="IPR013783">
    <property type="entry name" value="Ig-like_fold"/>
</dbReference>
<dbReference type="KEGG" id="ise:JBKA6_0734"/>
<evidence type="ECO:0000256" key="2">
    <source>
        <dbReference type="ARBA" id="ARBA00023157"/>
    </source>
</evidence>
<keyword evidence="5" id="KW-0812">Transmembrane</keyword>
<evidence type="ECO:0000256" key="4">
    <source>
        <dbReference type="ARBA" id="ARBA00023319"/>
    </source>
</evidence>
<keyword evidence="3" id="KW-0325">Glycoprotein</keyword>
<dbReference type="OrthoDB" id="608579at2"/>
<keyword evidence="2" id="KW-1015">Disulfide bond</keyword>
<dbReference type="InterPro" id="IPR052598">
    <property type="entry name" value="IgSF_CEA-related"/>
</dbReference>
<keyword evidence="4" id="KW-0393">Immunoglobulin domain</keyword>
<evidence type="ECO:0000256" key="3">
    <source>
        <dbReference type="ARBA" id="ARBA00023180"/>
    </source>
</evidence>
<organism evidence="6 7">
    <name type="scientific">Ichthyobacterium seriolicida</name>
    <dbReference type="NCBI Taxonomy" id="242600"/>
    <lineage>
        <taxon>Bacteria</taxon>
        <taxon>Pseudomonadati</taxon>
        <taxon>Bacteroidota</taxon>
        <taxon>Flavobacteriia</taxon>
        <taxon>Flavobacteriales</taxon>
        <taxon>Ichthyobacteriaceae</taxon>
        <taxon>Ichthyobacterium</taxon>
    </lineage>
</organism>
<evidence type="ECO:0000256" key="5">
    <source>
        <dbReference type="SAM" id="Phobius"/>
    </source>
</evidence>
<dbReference type="AlphaFoldDB" id="A0A1J1E9Z8"/>
<gene>
    <name evidence="6" type="ORF">JBKA6_0734</name>
</gene>
<evidence type="ECO:0000313" key="6">
    <source>
        <dbReference type="EMBL" id="BAV94747.1"/>
    </source>
</evidence>
<keyword evidence="5" id="KW-0472">Membrane</keyword>
<reference evidence="6 7" key="1">
    <citation type="submission" date="2014-03" db="EMBL/GenBank/DDBJ databases">
        <title>complete genome sequence of Flavobacteriaceae bacterium JBKA-6.</title>
        <authorList>
            <person name="Takano T."/>
            <person name="Nakamura Y."/>
            <person name="Takuma S."/>
            <person name="Yasuike M."/>
            <person name="Matsuyama T."/>
            <person name="Sakai T."/>
            <person name="Fujiwara A."/>
            <person name="Kimoto K."/>
            <person name="Fukuda Y."/>
            <person name="Kondo H."/>
            <person name="Hirono I."/>
            <person name="Nakayasu C."/>
        </authorList>
    </citation>
    <scope>NUCLEOTIDE SEQUENCE [LARGE SCALE GENOMIC DNA]</scope>
    <source>
        <strain evidence="6 7">JBKA-6</strain>
    </source>
</reference>
<name>A0A1J1E9Z8_9FLAO</name>
<keyword evidence="7" id="KW-1185">Reference proteome</keyword>